<comment type="caution">
    <text evidence="2">The sequence shown here is derived from an EMBL/GenBank/DDBJ whole genome shotgun (WGS) entry which is preliminary data.</text>
</comment>
<name>A0AAV4HEP0_9GAST</name>
<evidence type="ECO:0000256" key="1">
    <source>
        <dbReference type="SAM" id="MobiDB-lite"/>
    </source>
</evidence>
<proteinExistence type="predicted"/>
<protein>
    <submittedName>
        <fullName evidence="2">Cell wall enzyme ebsB</fullName>
    </submittedName>
</protein>
<dbReference type="EMBL" id="BMAT01001918">
    <property type="protein sequence ID" value="GFR95508.1"/>
    <property type="molecule type" value="Genomic_DNA"/>
</dbReference>
<accession>A0AAV4HEP0</accession>
<dbReference type="Proteomes" id="UP000762676">
    <property type="component" value="Unassembled WGS sequence"/>
</dbReference>
<evidence type="ECO:0000313" key="3">
    <source>
        <dbReference type="Proteomes" id="UP000762676"/>
    </source>
</evidence>
<reference evidence="2 3" key="1">
    <citation type="journal article" date="2021" name="Elife">
        <title>Chloroplast acquisition without the gene transfer in kleptoplastic sea slugs, Plakobranchus ocellatus.</title>
        <authorList>
            <person name="Maeda T."/>
            <person name="Takahashi S."/>
            <person name="Yoshida T."/>
            <person name="Shimamura S."/>
            <person name="Takaki Y."/>
            <person name="Nagai Y."/>
            <person name="Toyoda A."/>
            <person name="Suzuki Y."/>
            <person name="Arimoto A."/>
            <person name="Ishii H."/>
            <person name="Satoh N."/>
            <person name="Nishiyama T."/>
            <person name="Hasebe M."/>
            <person name="Maruyama T."/>
            <person name="Minagawa J."/>
            <person name="Obokata J."/>
            <person name="Shigenobu S."/>
        </authorList>
    </citation>
    <scope>NUCLEOTIDE SEQUENCE [LARGE SCALE GENOMIC DNA]</scope>
</reference>
<dbReference type="AlphaFoldDB" id="A0AAV4HEP0"/>
<dbReference type="InterPro" id="IPR036397">
    <property type="entry name" value="RNaseH_sf"/>
</dbReference>
<evidence type="ECO:0000313" key="2">
    <source>
        <dbReference type="EMBL" id="GFR95508.1"/>
    </source>
</evidence>
<organism evidence="2 3">
    <name type="scientific">Elysia marginata</name>
    <dbReference type="NCBI Taxonomy" id="1093978"/>
    <lineage>
        <taxon>Eukaryota</taxon>
        <taxon>Metazoa</taxon>
        <taxon>Spiralia</taxon>
        <taxon>Lophotrochozoa</taxon>
        <taxon>Mollusca</taxon>
        <taxon>Gastropoda</taxon>
        <taxon>Heterobranchia</taxon>
        <taxon>Euthyneura</taxon>
        <taxon>Panpulmonata</taxon>
        <taxon>Sacoglossa</taxon>
        <taxon>Placobranchoidea</taxon>
        <taxon>Plakobranchidae</taxon>
        <taxon>Elysia</taxon>
    </lineage>
</organism>
<keyword evidence="3" id="KW-1185">Reference proteome</keyword>
<feature type="compositionally biased region" description="Basic and acidic residues" evidence="1">
    <location>
        <begin position="16"/>
        <end position="30"/>
    </location>
</feature>
<dbReference type="InterPro" id="IPR012337">
    <property type="entry name" value="RNaseH-like_sf"/>
</dbReference>
<feature type="region of interest" description="Disordered" evidence="1">
    <location>
        <begin position="1"/>
        <end position="51"/>
    </location>
</feature>
<dbReference type="SUPFAM" id="SSF53098">
    <property type="entry name" value="Ribonuclease H-like"/>
    <property type="match status" value="1"/>
</dbReference>
<dbReference type="GO" id="GO:0003676">
    <property type="term" value="F:nucleic acid binding"/>
    <property type="evidence" value="ECO:0007669"/>
    <property type="project" value="InterPro"/>
</dbReference>
<dbReference type="Gene3D" id="3.30.420.10">
    <property type="entry name" value="Ribonuclease H-like superfamily/Ribonuclease H"/>
    <property type="match status" value="1"/>
</dbReference>
<gene>
    <name evidence="2" type="ORF">ElyMa_000945900</name>
</gene>
<sequence>MQNFSSESICHKRKCDKGSKEQRSPLEVRQPDGGNRRPGRTPEKSVPTGVHCTNYKAELETIKEALKLTEEATADQSGAKELIHSDSKTALQKLEDPKAAAQEYLRDDLQKLEKQTQLLILQWIPGYSYCKIDGNKKSRQTFPRGI</sequence>